<keyword evidence="1" id="KW-0521">NADP</keyword>
<dbReference type="InterPro" id="IPR050791">
    <property type="entry name" value="Aldo-Keto_reductase"/>
</dbReference>
<dbReference type="PANTHER" id="PTHR43625">
    <property type="entry name" value="AFLATOXIN B1 ALDEHYDE REDUCTASE"/>
    <property type="match status" value="1"/>
</dbReference>
<evidence type="ECO:0000313" key="4">
    <source>
        <dbReference type="EMBL" id="KAH9326993.1"/>
    </source>
</evidence>
<gene>
    <name evidence="4" type="ORF">KI387_007171</name>
</gene>
<feature type="domain" description="NADP-dependent oxidoreductase" evidence="3">
    <location>
        <begin position="2"/>
        <end position="40"/>
    </location>
</feature>
<feature type="non-terminal residue" evidence="4">
    <location>
        <position position="116"/>
    </location>
</feature>
<dbReference type="Gene3D" id="3.20.20.100">
    <property type="entry name" value="NADP-dependent oxidoreductase domain"/>
    <property type="match status" value="1"/>
</dbReference>
<dbReference type="InterPro" id="IPR023210">
    <property type="entry name" value="NADP_OxRdtase_dom"/>
</dbReference>
<evidence type="ECO:0000256" key="2">
    <source>
        <dbReference type="ARBA" id="ARBA00023002"/>
    </source>
</evidence>
<organism evidence="4 5">
    <name type="scientific">Taxus chinensis</name>
    <name type="common">Chinese yew</name>
    <name type="synonym">Taxus wallichiana var. chinensis</name>
    <dbReference type="NCBI Taxonomy" id="29808"/>
    <lineage>
        <taxon>Eukaryota</taxon>
        <taxon>Viridiplantae</taxon>
        <taxon>Streptophyta</taxon>
        <taxon>Embryophyta</taxon>
        <taxon>Tracheophyta</taxon>
        <taxon>Spermatophyta</taxon>
        <taxon>Pinopsida</taxon>
        <taxon>Pinidae</taxon>
        <taxon>Conifers II</taxon>
        <taxon>Cupressales</taxon>
        <taxon>Taxaceae</taxon>
        <taxon>Taxus</taxon>
    </lineage>
</organism>
<reference evidence="4 5" key="1">
    <citation type="journal article" date="2021" name="Nat. Plants">
        <title>The Taxus genome provides insights into paclitaxel biosynthesis.</title>
        <authorList>
            <person name="Xiong X."/>
            <person name="Gou J."/>
            <person name="Liao Q."/>
            <person name="Li Y."/>
            <person name="Zhou Q."/>
            <person name="Bi G."/>
            <person name="Li C."/>
            <person name="Du R."/>
            <person name="Wang X."/>
            <person name="Sun T."/>
            <person name="Guo L."/>
            <person name="Liang H."/>
            <person name="Lu P."/>
            <person name="Wu Y."/>
            <person name="Zhang Z."/>
            <person name="Ro D.K."/>
            <person name="Shang Y."/>
            <person name="Huang S."/>
            <person name="Yan J."/>
        </authorList>
    </citation>
    <scope>NUCLEOTIDE SEQUENCE [LARGE SCALE GENOMIC DNA]</scope>
    <source>
        <strain evidence="4">Ta-2019</strain>
    </source>
</reference>
<dbReference type="EMBL" id="JAHRHJ020000002">
    <property type="protein sequence ID" value="KAH9326993.1"/>
    <property type="molecule type" value="Genomic_DNA"/>
</dbReference>
<evidence type="ECO:0000256" key="1">
    <source>
        <dbReference type="ARBA" id="ARBA00022857"/>
    </source>
</evidence>
<name>A0AA38GRC7_TAXCH</name>
<dbReference type="PANTHER" id="PTHR43625:SF40">
    <property type="entry name" value="ALDO-KETO REDUCTASE YAKC [NADP(+)]"/>
    <property type="match status" value="1"/>
</dbReference>
<keyword evidence="5" id="KW-1185">Reference proteome</keyword>
<accession>A0AA38GRC7</accession>
<dbReference type="GO" id="GO:0016491">
    <property type="term" value="F:oxidoreductase activity"/>
    <property type="evidence" value="ECO:0007669"/>
    <property type="project" value="UniProtKB-KW"/>
</dbReference>
<keyword evidence="2" id="KW-0560">Oxidoreductase</keyword>
<proteinExistence type="predicted"/>
<evidence type="ECO:0000259" key="3">
    <source>
        <dbReference type="Pfam" id="PF00248"/>
    </source>
</evidence>
<dbReference type="GO" id="GO:0005737">
    <property type="term" value="C:cytoplasm"/>
    <property type="evidence" value="ECO:0007669"/>
    <property type="project" value="TreeGrafter"/>
</dbReference>
<dbReference type="Proteomes" id="UP000824469">
    <property type="component" value="Unassembled WGS sequence"/>
</dbReference>
<evidence type="ECO:0000313" key="5">
    <source>
        <dbReference type="Proteomes" id="UP000824469"/>
    </source>
</evidence>
<sequence length="116" mass="12712">IGEMKKLVEEGKVKYIGLSEASASIIRRAHAVHPITAVQWSGPCGLGMELGIGVVPYSPLGRGFLTSGAKILESLADDDFRKFTLEEMKQIEVIVSSGGVYGDRYGDREFVDFTWM</sequence>
<dbReference type="Pfam" id="PF00248">
    <property type="entry name" value="Aldo_ket_red"/>
    <property type="match status" value="1"/>
</dbReference>
<dbReference type="SUPFAM" id="SSF51430">
    <property type="entry name" value="NAD(P)-linked oxidoreductase"/>
    <property type="match status" value="1"/>
</dbReference>
<dbReference type="InterPro" id="IPR036812">
    <property type="entry name" value="NAD(P)_OxRdtase_dom_sf"/>
</dbReference>
<comment type="caution">
    <text evidence="4">The sequence shown here is derived from an EMBL/GenBank/DDBJ whole genome shotgun (WGS) entry which is preliminary data.</text>
</comment>
<dbReference type="AlphaFoldDB" id="A0AA38GRC7"/>
<feature type="non-terminal residue" evidence="4">
    <location>
        <position position="1"/>
    </location>
</feature>
<protein>
    <recommendedName>
        <fullName evidence="3">NADP-dependent oxidoreductase domain-containing protein</fullName>
    </recommendedName>
</protein>